<gene>
    <name evidence="3" type="ORF">K489DRAFT_410491</name>
</gene>
<dbReference type="AlphaFoldDB" id="A0A6J3M2L7"/>
<dbReference type="RefSeq" id="XP_033459179.1">
    <property type="nucleotide sequence ID" value="XM_033607713.1"/>
</dbReference>
<proteinExistence type="predicted"/>
<name>A0A6J3M2L7_9PEZI</name>
<feature type="region of interest" description="Disordered" evidence="1">
    <location>
        <begin position="119"/>
        <end position="167"/>
    </location>
</feature>
<organism evidence="3">
    <name type="scientific">Dissoconium aciculare CBS 342.82</name>
    <dbReference type="NCBI Taxonomy" id="1314786"/>
    <lineage>
        <taxon>Eukaryota</taxon>
        <taxon>Fungi</taxon>
        <taxon>Dikarya</taxon>
        <taxon>Ascomycota</taxon>
        <taxon>Pezizomycotina</taxon>
        <taxon>Dothideomycetes</taxon>
        <taxon>Dothideomycetidae</taxon>
        <taxon>Mycosphaerellales</taxon>
        <taxon>Dissoconiaceae</taxon>
        <taxon>Dissoconium</taxon>
    </lineage>
</organism>
<evidence type="ECO:0000313" key="2">
    <source>
        <dbReference type="Proteomes" id="UP000504637"/>
    </source>
</evidence>
<feature type="region of interest" description="Disordered" evidence="1">
    <location>
        <begin position="30"/>
        <end position="54"/>
    </location>
</feature>
<accession>A0A6J3M2L7</accession>
<reference evidence="3" key="3">
    <citation type="submission" date="2025-08" db="UniProtKB">
        <authorList>
            <consortium name="RefSeq"/>
        </authorList>
    </citation>
    <scope>IDENTIFICATION</scope>
    <source>
        <strain evidence="3">CBS 342.82</strain>
    </source>
</reference>
<sequence length="167" mass="18782">MRRVTPAGENEEIDEALADLREDIEVTRRMFEKDWPGDQDKNEDEDCSGEEQPDAAEILAQAHKAKAKEKTSVTSLAPIKPETIVVDKAEWDAMRADVAELKAVRADLAELKALVTQQYRKQEPQSESLVGQNIKATPDIKIKGKQPSEISPHELEMSLRPKNNNYC</sequence>
<protein>
    <submittedName>
        <fullName evidence="3">Uncharacterized protein</fullName>
    </submittedName>
</protein>
<reference evidence="3" key="1">
    <citation type="submission" date="2020-01" db="EMBL/GenBank/DDBJ databases">
        <authorList>
            <consortium name="DOE Joint Genome Institute"/>
            <person name="Haridas S."/>
            <person name="Albert R."/>
            <person name="Binder M."/>
            <person name="Bloem J."/>
            <person name="Labutti K."/>
            <person name="Salamov A."/>
            <person name="Andreopoulos B."/>
            <person name="Baker S.E."/>
            <person name="Barry K."/>
            <person name="Bills G."/>
            <person name="Bluhm B.H."/>
            <person name="Cannon C."/>
            <person name="Castanera R."/>
            <person name="Culley D.E."/>
            <person name="Daum C."/>
            <person name="Ezra D."/>
            <person name="Gonzalez J.B."/>
            <person name="Henrissat B."/>
            <person name="Kuo A."/>
            <person name="Liang C."/>
            <person name="Lipzen A."/>
            <person name="Lutzoni F."/>
            <person name="Magnuson J."/>
            <person name="Mondo S."/>
            <person name="Nolan M."/>
            <person name="Ohm R."/>
            <person name="Pangilinan J."/>
            <person name="Park H.-J."/>
            <person name="Ramirez L."/>
            <person name="Alfaro M."/>
            <person name="Sun H."/>
            <person name="Tritt A."/>
            <person name="Yoshinaga Y."/>
            <person name="Zwiers L.-H."/>
            <person name="Turgeon B.G."/>
            <person name="Goodwin S.B."/>
            <person name="Spatafora J.W."/>
            <person name="Crous P.W."/>
            <person name="Grigoriev I.V."/>
        </authorList>
    </citation>
    <scope>NUCLEOTIDE SEQUENCE</scope>
    <source>
        <strain evidence="3">CBS 342.82</strain>
    </source>
</reference>
<feature type="compositionally biased region" description="Acidic residues" evidence="1">
    <location>
        <begin position="41"/>
        <end position="54"/>
    </location>
</feature>
<dbReference type="Proteomes" id="UP000504637">
    <property type="component" value="Unplaced"/>
</dbReference>
<dbReference type="GeneID" id="54365512"/>
<reference evidence="3" key="2">
    <citation type="submission" date="2020-04" db="EMBL/GenBank/DDBJ databases">
        <authorList>
            <consortium name="NCBI Genome Project"/>
        </authorList>
    </citation>
    <scope>NUCLEOTIDE SEQUENCE</scope>
    <source>
        <strain evidence="3">CBS 342.82</strain>
    </source>
</reference>
<evidence type="ECO:0000313" key="3">
    <source>
        <dbReference type="RefSeq" id="XP_033459179.1"/>
    </source>
</evidence>
<feature type="compositionally biased region" description="Polar residues" evidence="1">
    <location>
        <begin position="119"/>
        <end position="135"/>
    </location>
</feature>
<keyword evidence="2" id="KW-1185">Reference proteome</keyword>
<evidence type="ECO:0000256" key="1">
    <source>
        <dbReference type="SAM" id="MobiDB-lite"/>
    </source>
</evidence>
<feature type="compositionally biased region" description="Basic and acidic residues" evidence="1">
    <location>
        <begin position="30"/>
        <end position="40"/>
    </location>
</feature>